<dbReference type="OrthoDB" id="1725265at2759"/>
<reference evidence="2" key="1">
    <citation type="journal article" date="2019" name="Plant Biotechnol. J.">
        <title>Genome sequencing of the Australian wild diploid species Gossypium australe highlights disease resistance and delayed gland morphogenesis.</title>
        <authorList>
            <person name="Cai Y."/>
            <person name="Cai X."/>
            <person name="Wang Q."/>
            <person name="Wang P."/>
            <person name="Zhang Y."/>
            <person name="Cai C."/>
            <person name="Xu Y."/>
            <person name="Wang K."/>
            <person name="Zhou Z."/>
            <person name="Wang C."/>
            <person name="Geng S."/>
            <person name="Li B."/>
            <person name="Dong Q."/>
            <person name="Hou Y."/>
            <person name="Wang H."/>
            <person name="Ai P."/>
            <person name="Liu Z."/>
            <person name="Yi F."/>
            <person name="Sun M."/>
            <person name="An G."/>
            <person name="Cheng J."/>
            <person name="Zhang Y."/>
            <person name="Shi Q."/>
            <person name="Xie Y."/>
            <person name="Shi X."/>
            <person name="Chang Y."/>
            <person name="Huang F."/>
            <person name="Chen Y."/>
            <person name="Hong S."/>
            <person name="Mi L."/>
            <person name="Sun Q."/>
            <person name="Zhang L."/>
            <person name="Zhou B."/>
            <person name="Peng R."/>
            <person name="Zhang X."/>
            <person name="Liu F."/>
        </authorList>
    </citation>
    <scope>NUCLEOTIDE SEQUENCE [LARGE SCALE GENOMIC DNA]</scope>
    <source>
        <strain evidence="2">cv. PA1801</strain>
    </source>
</reference>
<sequence>MLVYIRKRPNDGMVSKFFQGNLNLDNRCCCLIPGSSYSLCFFYGVVTIKNLETRAIFKVNGQRLKHYWGALVERDKQTINLHNI</sequence>
<accession>A0A5B6VBF7</accession>
<proteinExistence type="predicted"/>
<dbReference type="Proteomes" id="UP000325315">
    <property type="component" value="Unassembled WGS sequence"/>
</dbReference>
<evidence type="ECO:0000313" key="1">
    <source>
        <dbReference type="EMBL" id="KAA3466468.1"/>
    </source>
</evidence>
<organism evidence="1 2">
    <name type="scientific">Gossypium australe</name>
    <dbReference type="NCBI Taxonomy" id="47621"/>
    <lineage>
        <taxon>Eukaryota</taxon>
        <taxon>Viridiplantae</taxon>
        <taxon>Streptophyta</taxon>
        <taxon>Embryophyta</taxon>
        <taxon>Tracheophyta</taxon>
        <taxon>Spermatophyta</taxon>
        <taxon>Magnoliopsida</taxon>
        <taxon>eudicotyledons</taxon>
        <taxon>Gunneridae</taxon>
        <taxon>Pentapetalae</taxon>
        <taxon>rosids</taxon>
        <taxon>malvids</taxon>
        <taxon>Malvales</taxon>
        <taxon>Malvaceae</taxon>
        <taxon>Malvoideae</taxon>
        <taxon>Gossypium</taxon>
    </lineage>
</organism>
<gene>
    <name evidence="1" type="ORF">EPI10_001559</name>
</gene>
<protein>
    <submittedName>
        <fullName evidence="1">Uncharacterized protein</fullName>
    </submittedName>
</protein>
<comment type="caution">
    <text evidence="1">The sequence shown here is derived from an EMBL/GenBank/DDBJ whole genome shotgun (WGS) entry which is preliminary data.</text>
</comment>
<dbReference type="AlphaFoldDB" id="A0A5B6VBF7"/>
<dbReference type="EMBL" id="SMMG02000007">
    <property type="protein sequence ID" value="KAA3466468.1"/>
    <property type="molecule type" value="Genomic_DNA"/>
</dbReference>
<evidence type="ECO:0000313" key="2">
    <source>
        <dbReference type="Proteomes" id="UP000325315"/>
    </source>
</evidence>
<keyword evidence="2" id="KW-1185">Reference proteome</keyword>
<name>A0A5B6VBF7_9ROSI</name>